<dbReference type="InterPro" id="IPR050796">
    <property type="entry name" value="SCF_F-box_component"/>
</dbReference>
<dbReference type="Pfam" id="PF07734">
    <property type="entry name" value="FBA_1"/>
    <property type="match status" value="1"/>
</dbReference>
<dbReference type="InterPro" id="IPR017451">
    <property type="entry name" value="F-box-assoc_interact_dom"/>
</dbReference>
<dbReference type="NCBIfam" id="TIGR01640">
    <property type="entry name" value="F_box_assoc_1"/>
    <property type="match status" value="1"/>
</dbReference>
<protein>
    <recommendedName>
        <fullName evidence="1">F-box associated beta-propeller type 1 domain-containing protein</fullName>
    </recommendedName>
</protein>
<reference evidence="2" key="1">
    <citation type="submission" date="2022-06" db="EMBL/GenBank/DDBJ databases">
        <title>Uncovering the hologenomic basis of an extraordinary plant invasion.</title>
        <authorList>
            <person name="Bieker V.C."/>
            <person name="Martin M.D."/>
            <person name="Gilbert T."/>
            <person name="Hodgins K."/>
            <person name="Battlay P."/>
            <person name="Petersen B."/>
            <person name="Wilson J."/>
        </authorList>
    </citation>
    <scope>NUCLEOTIDE SEQUENCE</scope>
    <source>
        <strain evidence="2">AA19_3_7</strain>
        <tissue evidence="2">Leaf</tissue>
    </source>
</reference>
<evidence type="ECO:0000313" key="3">
    <source>
        <dbReference type="Proteomes" id="UP001206925"/>
    </source>
</evidence>
<dbReference type="EMBL" id="JAMZMK010009090">
    <property type="protein sequence ID" value="KAI7737203.1"/>
    <property type="molecule type" value="Genomic_DNA"/>
</dbReference>
<dbReference type="PANTHER" id="PTHR31672">
    <property type="entry name" value="BNACNNG10540D PROTEIN"/>
    <property type="match status" value="1"/>
</dbReference>
<feature type="domain" description="F-box associated beta-propeller type 1" evidence="1">
    <location>
        <begin position="91"/>
        <end position="371"/>
    </location>
</feature>
<dbReference type="InterPro" id="IPR006527">
    <property type="entry name" value="F-box-assoc_dom_typ1"/>
</dbReference>
<evidence type="ECO:0000313" key="2">
    <source>
        <dbReference type="EMBL" id="KAI7737203.1"/>
    </source>
</evidence>
<proteinExistence type="predicted"/>
<dbReference type="SUPFAM" id="SSF81383">
    <property type="entry name" value="F-box domain"/>
    <property type="match status" value="1"/>
</dbReference>
<organism evidence="2 3">
    <name type="scientific">Ambrosia artemisiifolia</name>
    <name type="common">Common ragweed</name>
    <dbReference type="NCBI Taxonomy" id="4212"/>
    <lineage>
        <taxon>Eukaryota</taxon>
        <taxon>Viridiplantae</taxon>
        <taxon>Streptophyta</taxon>
        <taxon>Embryophyta</taxon>
        <taxon>Tracheophyta</taxon>
        <taxon>Spermatophyta</taxon>
        <taxon>Magnoliopsida</taxon>
        <taxon>eudicotyledons</taxon>
        <taxon>Gunneridae</taxon>
        <taxon>Pentapetalae</taxon>
        <taxon>asterids</taxon>
        <taxon>campanulids</taxon>
        <taxon>Asterales</taxon>
        <taxon>Asteraceae</taxon>
        <taxon>Asteroideae</taxon>
        <taxon>Heliantheae alliance</taxon>
        <taxon>Heliantheae</taxon>
        <taxon>Ambrosia</taxon>
    </lineage>
</organism>
<sequence>MAADNRSLIELPPLNLEDILSKLPLRSLVFCCCLSKPLLNLLKNDPGFARTCFEKSESQLMINSAFCRKVHLIDLDADTHPALAERVEIQPTFKLPLHGFEVTHSCNGLVLLENCNMDDNEVHRCVVCNPVTGEYIMLPVSTVFSKHVSSAFFYCPVTNQFKIFRAFHRVYLLSQDSESFLNSDPDPRIRSNLFPDGIYDFDSDSDHDNDFDSDSNYSESDRMGEFLIGGSDYWEPIDSIPFSPLTIHSPCYLDNATHWLCADESVHNLIVSFNFETGQFGEIPGPTHLKKAHANVPDYVNMVSLDGCLSIFDNYTKKTRFDVWKMKEYGVKGSWTKAFVIDTTAWGVYRLHYSFTPVICRNNGEVVMVSNSGYIILHDLLKKRGRIVFYPALEYPSKAVAHTPSLMPLSDVTRGTNMVVRKVASRSAPPKSNKRNYLQLSTTYSE</sequence>
<dbReference type="AlphaFoldDB" id="A0AAD5GEI4"/>
<name>A0AAD5GEI4_AMBAR</name>
<dbReference type="Proteomes" id="UP001206925">
    <property type="component" value="Unassembled WGS sequence"/>
</dbReference>
<dbReference type="InterPro" id="IPR036047">
    <property type="entry name" value="F-box-like_dom_sf"/>
</dbReference>
<comment type="caution">
    <text evidence="2">The sequence shown here is derived from an EMBL/GenBank/DDBJ whole genome shotgun (WGS) entry which is preliminary data.</text>
</comment>
<dbReference type="PANTHER" id="PTHR31672:SF13">
    <property type="entry name" value="F-BOX PROTEIN CPR30-LIKE"/>
    <property type="match status" value="1"/>
</dbReference>
<evidence type="ECO:0000259" key="1">
    <source>
        <dbReference type="Pfam" id="PF07734"/>
    </source>
</evidence>
<accession>A0AAD5GEI4</accession>
<gene>
    <name evidence="2" type="ORF">M8C21_012303</name>
</gene>
<keyword evidence="3" id="KW-1185">Reference proteome</keyword>